<keyword evidence="2" id="KW-1185">Reference proteome</keyword>
<name>A0ACB5S0N9_9PEZI</name>
<sequence length="182" mass="20058">MDPESDTERNSASPPNSLPSKDDDLRSSCEGPTPPYPVTPNNPAAEEQLFEDLEAAATDDQQREILLDVETLIEQVSQSTTPDATTQASSPDSDPASITETEQDSMSENAPTLATVKIENPMTKEEALVLALKFKEEYAVYLAKHIAFLDRGTSLSADEQREMEGWVERLKGMKSRIKRAVE</sequence>
<dbReference type="Proteomes" id="UP001165186">
    <property type="component" value="Unassembled WGS sequence"/>
</dbReference>
<organism evidence="1 2">
    <name type="scientific">Neofusicoccum parvum</name>
    <dbReference type="NCBI Taxonomy" id="310453"/>
    <lineage>
        <taxon>Eukaryota</taxon>
        <taxon>Fungi</taxon>
        <taxon>Dikarya</taxon>
        <taxon>Ascomycota</taxon>
        <taxon>Pezizomycotina</taxon>
        <taxon>Dothideomycetes</taxon>
        <taxon>Dothideomycetes incertae sedis</taxon>
        <taxon>Botryosphaeriales</taxon>
        <taxon>Botryosphaeriaceae</taxon>
        <taxon>Neofusicoccum</taxon>
    </lineage>
</organism>
<proteinExistence type="predicted"/>
<comment type="caution">
    <text evidence="1">The sequence shown here is derived from an EMBL/GenBank/DDBJ whole genome shotgun (WGS) entry which is preliminary data.</text>
</comment>
<accession>A0ACB5S0N9</accession>
<gene>
    <name evidence="1" type="primary">g9077</name>
    <name evidence="1" type="ORF">NpPPO83_00009077</name>
</gene>
<dbReference type="EMBL" id="BSXG01000027">
    <property type="protein sequence ID" value="GME26362.1"/>
    <property type="molecule type" value="Genomic_DNA"/>
</dbReference>
<evidence type="ECO:0000313" key="1">
    <source>
        <dbReference type="EMBL" id="GME26362.1"/>
    </source>
</evidence>
<evidence type="ECO:0000313" key="2">
    <source>
        <dbReference type="Proteomes" id="UP001165186"/>
    </source>
</evidence>
<protein>
    <submittedName>
        <fullName evidence="1">Uncharacterized protein</fullName>
    </submittedName>
</protein>
<reference evidence="1" key="1">
    <citation type="submission" date="2024-09" db="EMBL/GenBank/DDBJ databases">
        <title>Draft Genome Sequences of Neofusicoccum parvum.</title>
        <authorList>
            <person name="Ashida A."/>
            <person name="Camagna M."/>
            <person name="Tanaka A."/>
            <person name="Takemoto D."/>
        </authorList>
    </citation>
    <scope>NUCLEOTIDE SEQUENCE</scope>
    <source>
        <strain evidence="1">PPO83</strain>
    </source>
</reference>